<dbReference type="PROSITE" id="PS50928">
    <property type="entry name" value="ABC_TM1"/>
    <property type="match status" value="1"/>
</dbReference>
<keyword evidence="5 7" id="KW-1133">Transmembrane helix</keyword>
<proteinExistence type="inferred from homology"/>
<dbReference type="Gene3D" id="1.10.3720.10">
    <property type="entry name" value="MetI-like"/>
    <property type="match status" value="1"/>
</dbReference>
<organism evidence="9 10">
    <name type="scientific">Pseudonocardia yuanmonensis</name>
    <dbReference type="NCBI Taxonomy" id="1095914"/>
    <lineage>
        <taxon>Bacteria</taxon>
        <taxon>Bacillati</taxon>
        <taxon>Actinomycetota</taxon>
        <taxon>Actinomycetes</taxon>
        <taxon>Pseudonocardiales</taxon>
        <taxon>Pseudonocardiaceae</taxon>
        <taxon>Pseudonocardia</taxon>
    </lineage>
</organism>
<dbReference type="SUPFAM" id="SSF161098">
    <property type="entry name" value="MetI-like"/>
    <property type="match status" value="1"/>
</dbReference>
<keyword evidence="2 7" id="KW-0813">Transport</keyword>
<gene>
    <name evidence="9" type="ORF">GCM10023215_11140</name>
</gene>
<dbReference type="InterPro" id="IPR035906">
    <property type="entry name" value="MetI-like_sf"/>
</dbReference>
<evidence type="ECO:0000256" key="5">
    <source>
        <dbReference type="ARBA" id="ARBA00022989"/>
    </source>
</evidence>
<dbReference type="Proteomes" id="UP001500325">
    <property type="component" value="Unassembled WGS sequence"/>
</dbReference>
<feature type="domain" description="ABC transmembrane type-1" evidence="8">
    <location>
        <begin position="66"/>
        <end position="253"/>
    </location>
</feature>
<dbReference type="Pfam" id="PF00528">
    <property type="entry name" value="BPD_transp_1"/>
    <property type="match status" value="1"/>
</dbReference>
<feature type="transmembrane region" description="Helical" evidence="7">
    <location>
        <begin position="111"/>
        <end position="131"/>
    </location>
</feature>
<keyword evidence="3" id="KW-1003">Cell membrane</keyword>
<feature type="transmembrane region" description="Helical" evidence="7">
    <location>
        <begin position="183"/>
        <end position="203"/>
    </location>
</feature>
<accession>A0ABP8W2N1</accession>
<evidence type="ECO:0000256" key="6">
    <source>
        <dbReference type="ARBA" id="ARBA00023136"/>
    </source>
</evidence>
<evidence type="ECO:0000256" key="4">
    <source>
        <dbReference type="ARBA" id="ARBA00022692"/>
    </source>
</evidence>
<dbReference type="EMBL" id="BAABIC010000003">
    <property type="protein sequence ID" value="GAA4679696.1"/>
    <property type="molecule type" value="Genomic_DNA"/>
</dbReference>
<dbReference type="CDD" id="cd06261">
    <property type="entry name" value="TM_PBP2"/>
    <property type="match status" value="1"/>
</dbReference>
<name>A0ABP8W2N1_9PSEU</name>
<reference evidence="10" key="1">
    <citation type="journal article" date="2019" name="Int. J. Syst. Evol. Microbiol.">
        <title>The Global Catalogue of Microorganisms (GCM) 10K type strain sequencing project: providing services to taxonomists for standard genome sequencing and annotation.</title>
        <authorList>
            <consortium name="The Broad Institute Genomics Platform"/>
            <consortium name="The Broad Institute Genome Sequencing Center for Infectious Disease"/>
            <person name="Wu L."/>
            <person name="Ma J."/>
        </authorList>
    </citation>
    <scope>NUCLEOTIDE SEQUENCE [LARGE SCALE GENOMIC DNA]</scope>
    <source>
        <strain evidence="10">JCM 18055</strain>
    </source>
</reference>
<evidence type="ECO:0000256" key="1">
    <source>
        <dbReference type="ARBA" id="ARBA00004651"/>
    </source>
</evidence>
<dbReference type="InterPro" id="IPR000515">
    <property type="entry name" value="MetI-like"/>
</dbReference>
<protein>
    <submittedName>
        <fullName evidence="9">Carbohydrate ABC transporter permease</fullName>
    </submittedName>
</protein>
<evidence type="ECO:0000256" key="3">
    <source>
        <dbReference type="ARBA" id="ARBA00022475"/>
    </source>
</evidence>
<keyword evidence="6 7" id="KW-0472">Membrane</keyword>
<evidence type="ECO:0000313" key="9">
    <source>
        <dbReference type="EMBL" id="GAA4679696.1"/>
    </source>
</evidence>
<comment type="similarity">
    <text evidence="7">Belongs to the binding-protein-dependent transport system permease family.</text>
</comment>
<sequence>MTARRVLGYGGAVLLAGWILVPIWFVVVGAFSTADAIYGYPLAAWPDWSLESMRFFVTSAGVPEALLSSVIVAVLTGVLTLLLAAPAGYALARFVFPGANAYRLTVLSTRAFPVVVLSIPLAVFFLQWGIYDSVWGVALMHTALALPFVVLMVSAVFAGVPVDLEEAAQVFGCSRSGAFRRAVVPNAAPGLAAAATFAVLLSYNEVFAASILTLQHPTLPVFVLTGLTQAPLPFRYAGALFLLAPAFLFILLIRRRLLGVGGGPTLR</sequence>
<feature type="transmembrane region" description="Helical" evidence="7">
    <location>
        <begin position="65"/>
        <end position="91"/>
    </location>
</feature>
<evidence type="ECO:0000313" key="10">
    <source>
        <dbReference type="Proteomes" id="UP001500325"/>
    </source>
</evidence>
<comment type="caution">
    <text evidence="9">The sequence shown here is derived from an EMBL/GenBank/DDBJ whole genome shotgun (WGS) entry which is preliminary data.</text>
</comment>
<dbReference type="PANTHER" id="PTHR32243:SF18">
    <property type="entry name" value="INNER MEMBRANE ABC TRANSPORTER PERMEASE PROTEIN YCJP"/>
    <property type="match status" value="1"/>
</dbReference>
<feature type="transmembrane region" description="Helical" evidence="7">
    <location>
        <begin position="12"/>
        <end position="45"/>
    </location>
</feature>
<evidence type="ECO:0000256" key="7">
    <source>
        <dbReference type="RuleBase" id="RU363032"/>
    </source>
</evidence>
<keyword evidence="4 7" id="KW-0812">Transmembrane</keyword>
<dbReference type="InterPro" id="IPR050901">
    <property type="entry name" value="BP-dep_ABC_trans_perm"/>
</dbReference>
<dbReference type="RefSeq" id="WP_345378790.1">
    <property type="nucleotide sequence ID" value="NZ_BAABIC010000003.1"/>
</dbReference>
<keyword evidence="10" id="KW-1185">Reference proteome</keyword>
<feature type="transmembrane region" description="Helical" evidence="7">
    <location>
        <begin position="137"/>
        <end position="162"/>
    </location>
</feature>
<feature type="transmembrane region" description="Helical" evidence="7">
    <location>
        <begin position="234"/>
        <end position="253"/>
    </location>
</feature>
<comment type="subcellular location">
    <subcellularLocation>
        <location evidence="1 7">Cell membrane</location>
        <topology evidence="1 7">Multi-pass membrane protein</topology>
    </subcellularLocation>
</comment>
<dbReference type="PANTHER" id="PTHR32243">
    <property type="entry name" value="MALTOSE TRANSPORT SYSTEM PERMEASE-RELATED"/>
    <property type="match status" value="1"/>
</dbReference>
<evidence type="ECO:0000259" key="8">
    <source>
        <dbReference type="PROSITE" id="PS50928"/>
    </source>
</evidence>
<evidence type="ECO:0000256" key="2">
    <source>
        <dbReference type="ARBA" id="ARBA00022448"/>
    </source>
</evidence>